<dbReference type="OrthoDB" id="201656at2759"/>
<comment type="caution">
    <text evidence="2">The sequence shown here is derived from an EMBL/GenBank/DDBJ whole genome shotgun (WGS) entry which is preliminary data.</text>
</comment>
<evidence type="ECO:0000313" key="3">
    <source>
        <dbReference type="Proteomes" id="UP000693981"/>
    </source>
</evidence>
<keyword evidence="3" id="KW-1185">Reference proteome</keyword>
<feature type="domain" description="Enoyl reductase (ER)" evidence="1">
    <location>
        <begin position="18"/>
        <end position="323"/>
    </location>
</feature>
<proteinExistence type="predicted"/>
<dbReference type="InterPro" id="IPR050700">
    <property type="entry name" value="YIM1/Zinc_Alcohol_DH_Fams"/>
</dbReference>
<dbReference type="PANTHER" id="PTHR11695">
    <property type="entry name" value="ALCOHOL DEHYDROGENASE RELATED"/>
    <property type="match status" value="1"/>
</dbReference>
<dbReference type="InterPro" id="IPR020843">
    <property type="entry name" value="ER"/>
</dbReference>
<organism evidence="2 3">
    <name type="scientific">Phytophthora boehmeriae</name>
    <dbReference type="NCBI Taxonomy" id="109152"/>
    <lineage>
        <taxon>Eukaryota</taxon>
        <taxon>Sar</taxon>
        <taxon>Stramenopiles</taxon>
        <taxon>Oomycota</taxon>
        <taxon>Peronosporomycetes</taxon>
        <taxon>Peronosporales</taxon>
        <taxon>Peronosporaceae</taxon>
        <taxon>Phytophthora</taxon>
    </lineage>
</organism>
<dbReference type="SMART" id="SM00829">
    <property type="entry name" value="PKS_ER"/>
    <property type="match status" value="1"/>
</dbReference>
<dbReference type="GO" id="GO:0016491">
    <property type="term" value="F:oxidoreductase activity"/>
    <property type="evidence" value="ECO:0007669"/>
    <property type="project" value="InterPro"/>
</dbReference>
<dbReference type="Pfam" id="PF13602">
    <property type="entry name" value="ADH_zinc_N_2"/>
    <property type="match status" value="1"/>
</dbReference>
<dbReference type="CDD" id="cd08267">
    <property type="entry name" value="MDR1"/>
    <property type="match status" value="1"/>
</dbReference>
<dbReference type="PANTHER" id="PTHR11695:SF294">
    <property type="entry name" value="RETICULON-4-INTERACTING PROTEIN 1, MITOCHONDRIAL"/>
    <property type="match status" value="1"/>
</dbReference>
<dbReference type="Proteomes" id="UP000693981">
    <property type="component" value="Unassembled WGS sequence"/>
</dbReference>
<evidence type="ECO:0000259" key="1">
    <source>
        <dbReference type="SMART" id="SM00829"/>
    </source>
</evidence>
<dbReference type="AlphaFoldDB" id="A0A8T1VZI4"/>
<gene>
    <name evidence="2" type="ORF">PHYBOEH_008635</name>
</gene>
<accession>A0A8T1VZI4</accession>
<evidence type="ECO:0000313" key="2">
    <source>
        <dbReference type="EMBL" id="KAG7386561.1"/>
    </source>
</evidence>
<dbReference type="EMBL" id="JAGDFL010000508">
    <property type="protein sequence ID" value="KAG7386561.1"/>
    <property type="molecule type" value="Genomic_DNA"/>
</dbReference>
<sequence length="328" mass="35408">MSNIPATFKAFEYANFGDVLQEIKLNSQVPQKSLRSNEVRIKILSAAVNPLDHKLVSWGKVFLPTEPTAENPFRLGFDLAGVIVEIGSDDVRHIKVGDAVYAAPMMAGAGSFGEYLDIDATYVARKPINLTFNEAAGVPIAGQTSYQALITHGKLQAGERVLILGGSSATGLFGIQIAKAVGAEVITTASARNAELVKSVGADQVIEYTSQQWWDVLGEHSVDLIYDCGMEPQSWDKDAQRVLKQNSGIFVTIGLARNPVESPIGATFHRLFCMSSAECLQELTKLIEAGLVKTIIDSVHSLEKVPDAIKLQLGNKARGKIIIEIATE</sequence>
<dbReference type="InterPro" id="IPR013154">
    <property type="entry name" value="ADH-like_N"/>
</dbReference>
<protein>
    <recommendedName>
        <fullName evidence="1">Enoyl reductase (ER) domain-containing protein</fullName>
    </recommendedName>
</protein>
<reference evidence="2" key="1">
    <citation type="submission" date="2021-02" db="EMBL/GenBank/DDBJ databases">
        <authorList>
            <person name="Palmer J.M."/>
        </authorList>
    </citation>
    <scope>NUCLEOTIDE SEQUENCE</scope>
    <source>
        <strain evidence="2">SCRP23</strain>
    </source>
</reference>
<name>A0A8T1VZI4_9STRA</name>
<dbReference type="Pfam" id="PF08240">
    <property type="entry name" value="ADH_N"/>
    <property type="match status" value="1"/>
</dbReference>